<dbReference type="Pfam" id="PF23155">
    <property type="entry name" value="DUF7053"/>
    <property type="match status" value="1"/>
</dbReference>
<dbReference type="PANTHER" id="PTHR38117:SF1">
    <property type="entry name" value="DUF3074 DOMAIN-CONTAINING PROTEIN"/>
    <property type="match status" value="1"/>
</dbReference>
<dbReference type="AlphaFoldDB" id="A0AAD9I849"/>
<organism evidence="2 3">
    <name type="scientific">Phyllachora maydis</name>
    <dbReference type="NCBI Taxonomy" id="1825666"/>
    <lineage>
        <taxon>Eukaryota</taxon>
        <taxon>Fungi</taxon>
        <taxon>Dikarya</taxon>
        <taxon>Ascomycota</taxon>
        <taxon>Pezizomycotina</taxon>
        <taxon>Sordariomycetes</taxon>
        <taxon>Sordariomycetidae</taxon>
        <taxon>Phyllachorales</taxon>
        <taxon>Phyllachoraceae</taxon>
        <taxon>Phyllachora</taxon>
    </lineage>
</organism>
<dbReference type="EMBL" id="JAQQPM010000006">
    <property type="protein sequence ID" value="KAK2072385.1"/>
    <property type="molecule type" value="Genomic_DNA"/>
</dbReference>
<proteinExistence type="predicted"/>
<protein>
    <recommendedName>
        <fullName evidence="1">DUF7053 domain-containing protein</fullName>
    </recommendedName>
</protein>
<keyword evidence="3" id="KW-1185">Reference proteome</keyword>
<gene>
    <name evidence="2" type="ORF">P8C59_006742</name>
</gene>
<dbReference type="Proteomes" id="UP001217918">
    <property type="component" value="Unassembled WGS sequence"/>
</dbReference>
<dbReference type="InterPro" id="IPR055481">
    <property type="entry name" value="DUF7053"/>
</dbReference>
<sequence length="181" mass="19787">MTTTGRPPALQITTRVAIPARVDPALVLAALHAYEPLIVANPYLDRFERRAVPLGDLVGDAFFHDDGRDLQAFTVHDRVPLVAGLAKAVVVPCIFQAFDRGVRCRADAQWGVVVRSSYEVTPRGEVPPAANEAWAGEWELVETASIACGALLRCFVKRSFTSAHQLILQRVVNEIARESGE</sequence>
<name>A0AAD9I849_9PEZI</name>
<evidence type="ECO:0000259" key="1">
    <source>
        <dbReference type="Pfam" id="PF23155"/>
    </source>
</evidence>
<accession>A0AAD9I849</accession>
<evidence type="ECO:0000313" key="2">
    <source>
        <dbReference type="EMBL" id="KAK2072385.1"/>
    </source>
</evidence>
<reference evidence="2" key="1">
    <citation type="journal article" date="2023" name="Mol. Plant Microbe Interact.">
        <title>Elucidating the Obligate Nature and Biological Capacity of an Invasive Fungal Corn Pathogen.</title>
        <authorList>
            <person name="MacCready J.S."/>
            <person name="Roggenkamp E.M."/>
            <person name="Gdanetz K."/>
            <person name="Chilvers M.I."/>
        </authorList>
    </citation>
    <scope>NUCLEOTIDE SEQUENCE</scope>
    <source>
        <strain evidence="2">PM02</strain>
    </source>
</reference>
<dbReference type="PANTHER" id="PTHR38117">
    <property type="entry name" value="NACHT AND WD40 DOMAIN PROTEIN"/>
    <property type="match status" value="1"/>
</dbReference>
<comment type="caution">
    <text evidence="2">The sequence shown here is derived from an EMBL/GenBank/DDBJ whole genome shotgun (WGS) entry which is preliminary data.</text>
</comment>
<evidence type="ECO:0000313" key="3">
    <source>
        <dbReference type="Proteomes" id="UP001217918"/>
    </source>
</evidence>
<feature type="domain" description="DUF7053" evidence="1">
    <location>
        <begin position="11"/>
        <end position="175"/>
    </location>
</feature>